<sequence>MIIQQFSDIGRKPELRGALWEVCGYRRKSLWKPVVIDVRACGKLVVIDARAYGKPVVIDARACGRHFTGRKDCWERCRSHDKYFSENEKRTGSLGPRLEARIGGGLAEWFRALDLKSGGPWFKSSTLPLAGFALGSPEFNSSATLCK</sequence>
<keyword evidence="2" id="KW-1185">Reference proteome</keyword>
<evidence type="ECO:0000313" key="2">
    <source>
        <dbReference type="Proteomes" id="UP001163046"/>
    </source>
</evidence>
<gene>
    <name evidence="1" type="ORF">OS493_011313</name>
</gene>
<comment type="caution">
    <text evidence="1">The sequence shown here is derived from an EMBL/GenBank/DDBJ whole genome shotgun (WGS) entry which is preliminary data.</text>
</comment>
<reference evidence="1" key="1">
    <citation type="submission" date="2023-01" db="EMBL/GenBank/DDBJ databases">
        <title>Genome assembly of the deep-sea coral Lophelia pertusa.</title>
        <authorList>
            <person name="Herrera S."/>
            <person name="Cordes E."/>
        </authorList>
    </citation>
    <scope>NUCLEOTIDE SEQUENCE</scope>
    <source>
        <strain evidence="1">USNM1676648</strain>
        <tissue evidence="1">Polyp</tissue>
    </source>
</reference>
<accession>A0A9W9Z5F9</accession>
<dbReference type="EMBL" id="MU826830">
    <property type="protein sequence ID" value="KAJ7373704.1"/>
    <property type="molecule type" value="Genomic_DNA"/>
</dbReference>
<organism evidence="1 2">
    <name type="scientific">Desmophyllum pertusum</name>
    <dbReference type="NCBI Taxonomy" id="174260"/>
    <lineage>
        <taxon>Eukaryota</taxon>
        <taxon>Metazoa</taxon>
        <taxon>Cnidaria</taxon>
        <taxon>Anthozoa</taxon>
        <taxon>Hexacorallia</taxon>
        <taxon>Scleractinia</taxon>
        <taxon>Caryophylliina</taxon>
        <taxon>Caryophylliidae</taxon>
        <taxon>Desmophyllum</taxon>
    </lineage>
</organism>
<protein>
    <submittedName>
        <fullName evidence="1">Uncharacterized protein</fullName>
    </submittedName>
</protein>
<proteinExistence type="predicted"/>
<evidence type="ECO:0000313" key="1">
    <source>
        <dbReference type="EMBL" id="KAJ7373704.1"/>
    </source>
</evidence>
<dbReference type="Proteomes" id="UP001163046">
    <property type="component" value="Unassembled WGS sequence"/>
</dbReference>
<name>A0A9W9Z5F9_9CNID</name>
<dbReference type="AlphaFoldDB" id="A0A9W9Z5F9"/>